<dbReference type="EMBL" id="QWGR01000007">
    <property type="protein sequence ID" value="RIJ47531.1"/>
    <property type="molecule type" value="Genomic_DNA"/>
</dbReference>
<proteinExistence type="predicted"/>
<reference evidence="2 3" key="1">
    <citation type="submission" date="2018-08" db="EMBL/GenBank/DDBJ databases">
        <title>Pallidiluteibacterium maritimus gen. nov., sp. nov., isolated from coastal sediment.</title>
        <authorList>
            <person name="Zhou L.Y."/>
        </authorList>
    </citation>
    <scope>NUCLEOTIDE SEQUENCE [LARGE SCALE GENOMIC DNA]</scope>
    <source>
        <strain evidence="2 3">XSD2</strain>
    </source>
</reference>
<feature type="signal peptide" evidence="1">
    <location>
        <begin position="1"/>
        <end position="21"/>
    </location>
</feature>
<name>A0A399SZT0_9BACT</name>
<dbReference type="Proteomes" id="UP000265926">
    <property type="component" value="Unassembled WGS sequence"/>
</dbReference>
<keyword evidence="1" id="KW-0732">Signal</keyword>
<protein>
    <recommendedName>
        <fullName evidence="4">Outer membrane protein beta-barrel domain-containing protein</fullName>
    </recommendedName>
</protein>
<dbReference type="OrthoDB" id="1115203at2"/>
<keyword evidence="3" id="KW-1185">Reference proteome</keyword>
<sequence>MKTNILLSLSFLILFPVFAFAQNDIRQQIIGYTDSTEIIIRNGRKMVVDKTIHGDSQGATETINFLKNNVNKDYVIFYPVEELLLALANSNFEQFLFAAAHFDDLLEGKTNYIQVENITGQLQMFLGQELTLIKKDLERTNLPAADKELIELYIRYFEGEDIYKINRSILAYRKSYPDTKYGSFLELIQGYVAPYAMNFCLGYGHEFLSGNISQNFTSHFQSMNFELEWFFNQLYISLFFQGSVGLVRSKVDMPVKKHDLIHTPDDNVFSIKYGLKLGKAWVTTRHINFFSYVSLGNYQMKSDKSNFDIPDDETANLKLTSVFSPGIGTACDINLKRFKSKFSGENVGKWFIRPNISYDFFLTGKEKAKGGSLFAGITMGIGIGN</sequence>
<evidence type="ECO:0008006" key="4">
    <source>
        <dbReference type="Google" id="ProtNLM"/>
    </source>
</evidence>
<organism evidence="2 3">
    <name type="scientific">Maribellus luteus</name>
    <dbReference type="NCBI Taxonomy" id="2305463"/>
    <lineage>
        <taxon>Bacteria</taxon>
        <taxon>Pseudomonadati</taxon>
        <taxon>Bacteroidota</taxon>
        <taxon>Bacteroidia</taxon>
        <taxon>Marinilabiliales</taxon>
        <taxon>Prolixibacteraceae</taxon>
        <taxon>Maribellus</taxon>
    </lineage>
</organism>
<gene>
    <name evidence="2" type="ORF">D1614_13130</name>
</gene>
<evidence type="ECO:0000256" key="1">
    <source>
        <dbReference type="SAM" id="SignalP"/>
    </source>
</evidence>
<dbReference type="AlphaFoldDB" id="A0A399SZT0"/>
<comment type="caution">
    <text evidence="2">The sequence shown here is derived from an EMBL/GenBank/DDBJ whole genome shotgun (WGS) entry which is preliminary data.</text>
</comment>
<accession>A0A399SZT0</accession>
<evidence type="ECO:0000313" key="3">
    <source>
        <dbReference type="Proteomes" id="UP000265926"/>
    </source>
</evidence>
<evidence type="ECO:0000313" key="2">
    <source>
        <dbReference type="EMBL" id="RIJ47531.1"/>
    </source>
</evidence>
<feature type="chain" id="PRO_5017454383" description="Outer membrane protein beta-barrel domain-containing protein" evidence="1">
    <location>
        <begin position="22"/>
        <end position="385"/>
    </location>
</feature>
<dbReference type="RefSeq" id="WP_119438417.1">
    <property type="nucleotide sequence ID" value="NZ_QWGR01000007.1"/>
</dbReference>